<feature type="compositionally biased region" description="Basic and acidic residues" evidence="2">
    <location>
        <begin position="894"/>
        <end position="905"/>
    </location>
</feature>
<dbReference type="GO" id="GO:0006357">
    <property type="term" value="P:regulation of transcription by RNA polymerase II"/>
    <property type="evidence" value="ECO:0007669"/>
    <property type="project" value="InterPro"/>
</dbReference>
<evidence type="ECO:0000256" key="1">
    <source>
        <dbReference type="SAM" id="Coils"/>
    </source>
</evidence>
<feature type="region of interest" description="Disordered" evidence="2">
    <location>
        <begin position="604"/>
        <end position="634"/>
    </location>
</feature>
<feature type="region of interest" description="Disordered" evidence="2">
    <location>
        <begin position="1"/>
        <end position="32"/>
    </location>
</feature>
<dbReference type="PROSITE" id="PS50217">
    <property type="entry name" value="BZIP"/>
    <property type="match status" value="1"/>
</dbReference>
<keyword evidence="5" id="KW-1185">Reference proteome</keyword>
<sequence length="1005" mass="110791">MSSSDDSSLETESMAPNPVGIQTSYRQLPGTGFSSDAVNPPLSLKDWSESLIEFTETSGYLLPSAGGSSSSHQHPIEASSLEHGSYLSPYINLYSSDIHSNTVVTCSVVSGYPNAERGNLKDSKVFSASNRPHDFNIHVSQNNEKASGATSSFDVIQSDQSEADESSHKLNRILTSKELDVTAYVPSRDTRKNMPTSFCTPTTHVMSSLIQISPQASGSRTKERLLQIPLGTESLLSGTQITEQDVSELLPTTLPMNDIDMLSTYDFDIDADIHVPFNASATNPEILQNAPVSGTFPCHDLSEIDTSSNMLSSQTLIRADSRVSSVEDSCRQNDSGFSYVSLDSQCQETDTFTPTCTHQMLTSHPSTKLFSDFEAKKYLPQNPMTTAVPTNTQSVQSVDIHRHKNQLIRSSSDPIFQSNQNIHTSSLSPRFFPKFQHQLSLPADINHPLHEHLHNSPMHLTNYTSFSSSSCNTIVDAYFQEPEITHSSSLYAQQTDSTNTSHSSPYDCLDPNSFIPHIQPQVTSDPVNSDSFPFSLALPEPLLDDTSDITDSLSQLNKSTMESYSDFLPEALNVERQQAFNLDAHYIPDTIEFKSRLIDIQPKHSASDWSSGEDRGTLLRTENTTTASSSQLKVTSPNVSRNVSNFFTPSSYFNTIASTTLGFPESRYSCTSIPSRSDKTKTATQSSSCNNLLLSSDNSMLETTSAAVSSVCVTYSSTVTTSRSKNKYSEDVLTTANFPNKSMKTEASKTVENKVATVSTVLNTCTARPFCPTTTLLTSSSSIPLVKLNPSTEPVNPSIKASLRTKLKGKSMTPSMQGKRYNILDPGISKDVRRQRLKRSAKGFLGADPEKKRARTDMSIEEASTSSTESLDSNQSTSLTMSGLYPSTSHRVSIKRDVAESEHGQASEASTSAKQDHTDSDKETKHSKEPLDPIVQRERNRLSARACRFKKRMRIEMLLAEVKRLEEKQSRMHVEIEKMTVERAELQDMLDNHQPNCKMKKSPPK</sequence>
<feature type="compositionally biased region" description="Low complexity" evidence="2">
    <location>
        <begin position="861"/>
        <end position="878"/>
    </location>
</feature>
<keyword evidence="1" id="KW-0175">Coiled coil</keyword>
<dbReference type="PROSITE" id="PS00036">
    <property type="entry name" value="BZIP_BASIC"/>
    <property type="match status" value="1"/>
</dbReference>
<dbReference type="InterPro" id="IPR000837">
    <property type="entry name" value="AP-1"/>
</dbReference>
<dbReference type="PRINTS" id="PR00042">
    <property type="entry name" value="LEUZIPPRFOS"/>
</dbReference>
<dbReference type="Pfam" id="PF00170">
    <property type="entry name" value="bZIP_1"/>
    <property type="match status" value="1"/>
</dbReference>
<proteinExistence type="predicted"/>
<feature type="compositionally biased region" description="Basic and acidic residues" evidence="2">
    <location>
        <begin position="914"/>
        <end position="937"/>
    </location>
</feature>
<feature type="compositionally biased region" description="Polar residues" evidence="2">
    <location>
        <begin position="141"/>
        <end position="160"/>
    </location>
</feature>
<dbReference type="Proteomes" id="UP001283361">
    <property type="component" value="Unassembled WGS sequence"/>
</dbReference>
<dbReference type="GO" id="GO:0003677">
    <property type="term" value="F:DNA binding"/>
    <property type="evidence" value="ECO:0007669"/>
    <property type="project" value="InterPro"/>
</dbReference>
<dbReference type="SMART" id="SM00338">
    <property type="entry name" value="BRLZ"/>
    <property type="match status" value="1"/>
</dbReference>
<dbReference type="GO" id="GO:0003700">
    <property type="term" value="F:DNA-binding transcription factor activity"/>
    <property type="evidence" value="ECO:0007669"/>
    <property type="project" value="InterPro"/>
</dbReference>
<feature type="coiled-coil region" evidence="1">
    <location>
        <begin position="955"/>
        <end position="982"/>
    </location>
</feature>
<comment type="caution">
    <text evidence="4">The sequence shown here is derived from an EMBL/GenBank/DDBJ whole genome shotgun (WGS) entry which is preliminary data.</text>
</comment>
<name>A0AAE0YQ59_9GAST</name>
<feature type="compositionally biased region" description="Polar residues" evidence="2">
    <location>
        <begin position="20"/>
        <end position="32"/>
    </location>
</feature>
<feature type="domain" description="BZIP" evidence="3">
    <location>
        <begin position="936"/>
        <end position="993"/>
    </location>
</feature>
<reference evidence="4" key="1">
    <citation type="journal article" date="2023" name="G3 (Bethesda)">
        <title>A reference genome for the long-term kleptoplast-retaining sea slug Elysia crispata morphotype clarki.</title>
        <authorList>
            <person name="Eastman K.E."/>
            <person name="Pendleton A.L."/>
            <person name="Shaikh M.A."/>
            <person name="Suttiyut T."/>
            <person name="Ogas R."/>
            <person name="Tomko P."/>
            <person name="Gavelis G."/>
            <person name="Widhalm J.R."/>
            <person name="Wisecaver J.H."/>
        </authorList>
    </citation>
    <scope>NUCLEOTIDE SEQUENCE</scope>
    <source>
        <strain evidence="4">ECLA1</strain>
    </source>
</reference>
<dbReference type="SUPFAM" id="SSF57959">
    <property type="entry name" value="Leucine zipper domain"/>
    <property type="match status" value="1"/>
</dbReference>
<feature type="compositionally biased region" description="Basic and acidic residues" evidence="2">
    <location>
        <begin position="604"/>
        <end position="617"/>
    </location>
</feature>
<feature type="compositionally biased region" description="Polar residues" evidence="2">
    <location>
        <begin position="879"/>
        <end position="891"/>
    </location>
</feature>
<evidence type="ECO:0000313" key="4">
    <source>
        <dbReference type="EMBL" id="KAK3753381.1"/>
    </source>
</evidence>
<evidence type="ECO:0000313" key="5">
    <source>
        <dbReference type="Proteomes" id="UP001283361"/>
    </source>
</evidence>
<dbReference type="InterPro" id="IPR004827">
    <property type="entry name" value="bZIP"/>
</dbReference>
<dbReference type="EMBL" id="JAWDGP010005713">
    <property type="protein sequence ID" value="KAK3753381.1"/>
    <property type="molecule type" value="Genomic_DNA"/>
</dbReference>
<accession>A0AAE0YQ59</accession>
<feature type="region of interest" description="Disordered" evidence="2">
    <location>
        <begin position="808"/>
        <end position="937"/>
    </location>
</feature>
<organism evidence="4 5">
    <name type="scientific">Elysia crispata</name>
    <name type="common">lettuce slug</name>
    <dbReference type="NCBI Taxonomy" id="231223"/>
    <lineage>
        <taxon>Eukaryota</taxon>
        <taxon>Metazoa</taxon>
        <taxon>Spiralia</taxon>
        <taxon>Lophotrochozoa</taxon>
        <taxon>Mollusca</taxon>
        <taxon>Gastropoda</taxon>
        <taxon>Heterobranchia</taxon>
        <taxon>Euthyneura</taxon>
        <taxon>Panpulmonata</taxon>
        <taxon>Sacoglossa</taxon>
        <taxon>Placobranchoidea</taxon>
        <taxon>Plakobranchidae</taxon>
        <taxon>Elysia</taxon>
    </lineage>
</organism>
<dbReference type="CDD" id="cd14699">
    <property type="entry name" value="bZIP_Fos_like"/>
    <property type="match status" value="1"/>
</dbReference>
<evidence type="ECO:0000259" key="3">
    <source>
        <dbReference type="PROSITE" id="PS50217"/>
    </source>
</evidence>
<dbReference type="Gene3D" id="1.20.5.170">
    <property type="match status" value="1"/>
</dbReference>
<evidence type="ECO:0000256" key="2">
    <source>
        <dbReference type="SAM" id="MobiDB-lite"/>
    </source>
</evidence>
<protein>
    <recommendedName>
        <fullName evidence="3">BZIP domain-containing protein</fullName>
    </recommendedName>
</protein>
<dbReference type="InterPro" id="IPR046347">
    <property type="entry name" value="bZIP_sf"/>
</dbReference>
<feature type="region of interest" description="Disordered" evidence="2">
    <location>
        <begin position="141"/>
        <end position="167"/>
    </location>
</feature>
<feature type="compositionally biased region" description="Basic and acidic residues" evidence="2">
    <location>
        <begin position="848"/>
        <end position="858"/>
    </location>
</feature>
<dbReference type="AlphaFoldDB" id="A0AAE0YQ59"/>
<gene>
    <name evidence="4" type="ORF">RRG08_005969</name>
</gene>
<feature type="compositionally biased region" description="Polar residues" evidence="2">
    <location>
        <begin position="620"/>
        <end position="634"/>
    </location>
</feature>